<evidence type="ECO:0000313" key="3">
    <source>
        <dbReference type="Proteomes" id="UP000294003"/>
    </source>
</evidence>
<proteinExistence type="predicted"/>
<evidence type="ECO:0000313" key="2">
    <source>
        <dbReference type="EMBL" id="RYO86643.1"/>
    </source>
</evidence>
<protein>
    <submittedName>
        <fullName evidence="2">Uncharacterized protein</fullName>
    </submittedName>
</protein>
<dbReference type="EMBL" id="QJNS01000112">
    <property type="protein sequence ID" value="RYO86643.1"/>
    <property type="molecule type" value="Genomic_DNA"/>
</dbReference>
<dbReference type="Proteomes" id="UP000294003">
    <property type="component" value="Unassembled WGS sequence"/>
</dbReference>
<comment type="caution">
    <text evidence="2">The sequence shown here is derived from an EMBL/GenBank/DDBJ whole genome shotgun (WGS) entry which is preliminary data.</text>
</comment>
<feature type="compositionally biased region" description="Gly residues" evidence="1">
    <location>
        <begin position="143"/>
        <end position="166"/>
    </location>
</feature>
<accession>A0ABY0H7P5</accession>
<reference evidence="2 3" key="1">
    <citation type="submission" date="2018-06" db="EMBL/GenBank/DDBJ databases">
        <title>Complete Genomes of Monosporascus.</title>
        <authorList>
            <person name="Robinson A.J."/>
            <person name="Natvig D.O."/>
        </authorList>
    </citation>
    <scope>NUCLEOTIDE SEQUENCE [LARGE SCALE GENOMIC DNA]</scope>
    <source>
        <strain evidence="2 3">CBS 609.92</strain>
    </source>
</reference>
<gene>
    <name evidence="2" type="ORF">DL762_004655</name>
</gene>
<name>A0ABY0H7P5_9PEZI</name>
<organism evidence="2 3">
    <name type="scientific">Monosporascus cannonballus</name>
    <dbReference type="NCBI Taxonomy" id="155416"/>
    <lineage>
        <taxon>Eukaryota</taxon>
        <taxon>Fungi</taxon>
        <taxon>Dikarya</taxon>
        <taxon>Ascomycota</taxon>
        <taxon>Pezizomycotina</taxon>
        <taxon>Sordariomycetes</taxon>
        <taxon>Xylariomycetidae</taxon>
        <taxon>Xylariales</taxon>
        <taxon>Xylariales incertae sedis</taxon>
        <taxon>Monosporascus</taxon>
    </lineage>
</organism>
<keyword evidence="3" id="KW-1185">Reference proteome</keyword>
<evidence type="ECO:0000256" key="1">
    <source>
        <dbReference type="SAM" id="MobiDB-lite"/>
    </source>
</evidence>
<sequence>MIRQHLQAALVRTRPDINRATDGIASSLRHFSVAQRLTSSENNDNNASSRRQRDAKAVDELIAMGETAVNQIQSPDRSQDQPRPFSGAAPSPSQPSNIISVKSLPRGGFQGIRRYDPGAGRTGAPPSTGNTGGLGAGPVIRGGFRGRGGRTVGGAGGAGGVRGGRGGARRRRPARSEEDEAAAAREKAEDEYYVSKEEREWFAARAEGVERPFQPQLTLESLAGYGPAVATSGTPFARGETVIRQARVLGGGRPYHEDDRVPPEDALRAFREGTGVFFATPEAKEWTRRFGSRKATFGAPPEETRQAVLEAALLGKYDGPRYAEPADTIATVRNYVKRDNSWYAAGERALQEKIESLLPDGRGGA</sequence>
<feature type="region of interest" description="Disordered" evidence="1">
    <location>
        <begin position="68"/>
        <end position="190"/>
    </location>
</feature>